<sequence>MTSVNRPVTIEQPMMRPDIFCTSKNPSHWIDVKKEEKSTMAGIIPDRVWTDR</sequence>
<evidence type="ECO:0000313" key="1">
    <source>
        <dbReference type="EMBL" id="SJL18303.1"/>
    </source>
</evidence>
<proteinExistence type="predicted"/>
<protein>
    <submittedName>
        <fullName evidence="1">Uncharacterized protein</fullName>
    </submittedName>
</protein>
<dbReference type="AlphaFoldDB" id="A0A284SBB3"/>
<name>A0A284SBB3_ARMOS</name>
<gene>
    <name evidence="1" type="ORF">ARMOST_21889</name>
</gene>
<keyword evidence="2" id="KW-1185">Reference proteome</keyword>
<reference evidence="2" key="1">
    <citation type="journal article" date="2017" name="Nat. Ecol. Evol.">
        <title>Genome expansion and lineage-specific genetic innovations in the forest pathogenic fungi Armillaria.</title>
        <authorList>
            <person name="Sipos G."/>
            <person name="Prasanna A.N."/>
            <person name="Walter M.C."/>
            <person name="O'Connor E."/>
            <person name="Balint B."/>
            <person name="Krizsan K."/>
            <person name="Kiss B."/>
            <person name="Hess J."/>
            <person name="Varga T."/>
            <person name="Slot J."/>
            <person name="Riley R."/>
            <person name="Boka B."/>
            <person name="Rigling D."/>
            <person name="Barry K."/>
            <person name="Lee J."/>
            <person name="Mihaltcheva S."/>
            <person name="LaButti K."/>
            <person name="Lipzen A."/>
            <person name="Waldron R."/>
            <person name="Moloney N.M."/>
            <person name="Sperisen C."/>
            <person name="Kredics L."/>
            <person name="Vagvoelgyi C."/>
            <person name="Patrignani A."/>
            <person name="Fitzpatrick D."/>
            <person name="Nagy I."/>
            <person name="Doyle S."/>
            <person name="Anderson J.B."/>
            <person name="Grigoriev I.V."/>
            <person name="Gueldener U."/>
            <person name="Muensterkoetter M."/>
            <person name="Nagy L.G."/>
        </authorList>
    </citation>
    <scope>NUCLEOTIDE SEQUENCE [LARGE SCALE GENOMIC DNA]</scope>
    <source>
        <strain evidence="2">C18/9</strain>
    </source>
</reference>
<dbReference type="Proteomes" id="UP000219338">
    <property type="component" value="Unassembled WGS sequence"/>
</dbReference>
<evidence type="ECO:0000313" key="2">
    <source>
        <dbReference type="Proteomes" id="UP000219338"/>
    </source>
</evidence>
<dbReference type="EMBL" id="FUEG01000057">
    <property type="protein sequence ID" value="SJL18303.1"/>
    <property type="molecule type" value="Genomic_DNA"/>
</dbReference>
<accession>A0A284SBB3</accession>
<organism evidence="1 2">
    <name type="scientific">Armillaria ostoyae</name>
    <name type="common">Armillaria root rot fungus</name>
    <dbReference type="NCBI Taxonomy" id="47428"/>
    <lineage>
        <taxon>Eukaryota</taxon>
        <taxon>Fungi</taxon>
        <taxon>Dikarya</taxon>
        <taxon>Basidiomycota</taxon>
        <taxon>Agaricomycotina</taxon>
        <taxon>Agaricomycetes</taxon>
        <taxon>Agaricomycetidae</taxon>
        <taxon>Agaricales</taxon>
        <taxon>Marasmiineae</taxon>
        <taxon>Physalacriaceae</taxon>
        <taxon>Armillaria</taxon>
    </lineage>
</organism>